<dbReference type="AlphaFoldDB" id="A0A1C0YJU1"/>
<comment type="caution">
    <text evidence="4">The sequence shown here is derived from an EMBL/GenBank/DDBJ whole genome shotgun (WGS) entry which is preliminary data.</text>
</comment>
<evidence type="ECO:0000313" key="5">
    <source>
        <dbReference type="Proteomes" id="UP000093199"/>
    </source>
</evidence>
<dbReference type="Proteomes" id="UP000093199">
    <property type="component" value="Unassembled WGS sequence"/>
</dbReference>
<feature type="domain" description="DUF4097" evidence="2">
    <location>
        <begin position="131"/>
        <end position="353"/>
    </location>
</feature>
<evidence type="ECO:0000313" key="4">
    <source>
        <dbReference type="EMBL" id="OCS87446.1"/>
    </source>
</evidence>
<accession>A0A1C0YJU1</accession>
<dbReference type="Pfam" id="PF22746">
    <property type="entry name" value="SHOCT-like_DUF2089-C"/>
    <property type="match status" value="1"/>
</dbReference>
<evidence type="ECO:0000259" key="3">
    <source>
        <dbReference type="Pfam" id="PF22746"/>
    </source>
</evidence>
<evidence type="ECO:0000259" key="2">
    <source>
        <dbReference type="Pfam" id="PF13349"/>
    </source>
</evidence>
<dbReference type="STRING" id="33978.A6M13_09005"/>
<dbReference type="InterPro" id="IPR025164">
    <property type="entry name" value="Toastrack_DUF4097"/>
</dbReference>
<organism evidence="4 5">
    <name type="scientific">Caryophanon tenue</name>
    <dbReference type="NCBI Taxonomy" id="33978"/>
    <lineage>
        <taxon>Bacteria</taxon>
        <taxon>Bacillati</taxon>
        <taxon>Bacillota</taxon>
        <taxon>Bacilli</taxon>
        <taxon>Bacillales</taxon>
        <taxon>Caryophanaceae</taxon>
        <taxon>Caryophanon</taxon>
    </lineage>
</organism>
<feature type="region of interest" description="Disordered" evidence="1">
    <location>
        <begin position="33"/>
        <end position="63"/>
    </location>
</feature>
<reference evidence="4 5" key="1">
    <citation type="submission" date="2016-07" db="EMBL/GenBank/DDBJ databases">
        <title>Caryophanon tenue genome sequencing.</title>
        <authorList>
            <person name="Verma A."/>
            <person name="Pal Y."/>
            <person name="Krishnamurthi S."/>
        </authorList>
    </citation>
    <scope>NUCLEOTIDE SEQUENCE [LARGE SCALE GENOMIC DNA]</scope>
    <source>
        <strain evidence="4 5">DSM 14152</strain>
    </source>
</reference>
<protein>
    <submittedName>
        <fullName evidence="4">Uncharacterized protein</fullName>
    </submittedName>
</protein>
<evidence type="ECO:0000256" key="1">
    <source>
        <dbReference type="SAM" id="MobiDB-lite"/>
    </source>
</evidence>
<proteinExistence type="predicted"/>
<name>A0A1C0YJU1_9BACL</name>
<dbReference type="RefSeq" id="WP_066542944.1">
    <property type="nucleotide sequence ID" value="NZ_MASJ01000003.1"/>
</dbReference>
<dbReference type="InterPro" id="IPR053959">
    <property type="entry name" value="YvlB/LiaX_N"/>
</dbReference>
<dbReference type="OrthoDB" id="2240743at2"/>
<sequence>MQNERQRILQLVENGTISAQEALTLLEALEKKPQSTVEAQATPLLEKEQPSEQAQSNDTKQPKWFDFDDDLFKKKEGKPTFESMQADMTKLGTRLFDLLSTTLNRVKDFDVPHVGATEFEHTYTFEEAVTEVAVDVPHGSVTIEPSLDDTIVVKCQVRGGLKQEEEAASQQTFFKRFVAEVDGKTLRLISDLKMTQVNIVLALPQREYEAIQLKLINGAITVRDTKANKFRFNSYNGNISLQHASFKYAKLESRNGTIDIKHVNGRDLEVETMNGRVYVDGVVEDIDAKSLNGHVTVTTKTVFASKIKAETIAGNVELYVPKNMSLKGKLASNLGRIDVHLEDVVKHEEEQQFLMKSTTFEKEVEQSQKLYIDGQTKAGSISVRYTSVDNPTA</sequence>
<keyword evidence="5" id="KW-1185">Reference proteome</keyword>
<dbReference type="Pfam" id="PF13349">
    <property type="entry name" value="DUF4097"/>
    <property type="match status" value="1"/>
</dbReference>
<dbReference type="Gene3D" id="2.160.20.120">
    <property type="match status" value="1"/>
</dbReference>
<dbReference type="EMBL" id="MASJ01000003">
    <property type="protein sequence ID" value="OCS87446.1"/>
    <property type="molecule type" value="Genomic_DNA"/>
</dbReference>
<gene>
    <name evidence="4" type="ORF">A6M13_09005</name>
</gene>
<feature type="domain" description="YvlB/LiaX N-terminal" evidence="3">
    <location>
        <begin position="3"/>
        <end position="34"/>
    </location>
</feature>